<dbReference type="Proteomes" id="UP001632038">
    <property type="component" value="Unassembled WGS sequence"/>
</dbReference>
<gene>
    <name evidence="4" type="ORF">CASFOL_032359</name>
</gene>
<evidence type="ECO:0000256" key="3">
    <source>
        <dbReference type="SAM" id="Coils"/>
    </source>
</evidence>
<comment type="caution">
    <text evidence="4">The sequence shown here is derived from an EMBL/GenBank/DDBJ whole genome shotgun (WGS) entry which is preliminary data.</text>
</comment>
<keyword evidence="5" id="KW-1185">Reference proteome</keyword>
<accession>A0ABD3C180</accession>
<evidence type="ECO:0000313" key="4">
    <source>
        <dbReference type="EMBL" id="KAL3623543.1"/>
    </source>
</evidence>
<evidence type="ECO:0000256" key="1">
    <source>
        <dbReference type="ARBA" id="ARBA00007584"/>
    </source>
</evidence>
<dbReference type="PANTHER" id="PTHR12499:SF0">
    <property type="entry name" value="OPTIC ATROPHY 3 PROTEIN"/>
    <property type="match status" value="1"/>
</dbReference>
<keyword evidence="2 3" id="KW-0175">Coiled coil</keyword>
<dbReference type="PANTHER" id="PTHR12499">
    <property type="entry name" value="OPTIC ATROPHY 3 PROTEIN OPA3"/>
    <property type="match status" value="1"/>
</dbReference>
<feature type="coiled-coil region" evidence="3">
    <location>
        <begin position="101"/>
        <end position="128"/>
    </location>
</feature>
<evidence type="ECO:0000256" key="2">
    <source>
        <dbReference type="ARBA" id="ARBA00023054"/>
    </source>
</evidence>
<reference evidence="5" key="1">
    <citation type="journal article" date="2024" name="IScience">
        <title>Strigolactones Initiate the Formation of Haustorium-like Structures in Castilleja.</title>
        <authorList>
            <person name="Buerger M."/>
            <person name="Peterson D."/>
            <person name="Chory J."/>
        </authorList>
    </citation>
    <scope>NUCLEOTIDE SEQUENCE [LARGE SCALE GENOMIC DNA]</scope>
</reference>
<dbReference type="EMBL" id="JAVIJP010000054">
    <property type="protein sequence ID" value="KAL3623543.1"/>
    <property type="molecule type" value="Genomic_DNA"/>
</dbReference>
<organism evidence="4 5">
    <name type="scientific">Castilleja foliolosa</name>
    <dbReference type="NCBI Taxonomy" id="1961234"/>
    <lineage>
        <taxon>Eukaryota</taxon>
        <taxon>Viridiplantae</taxon>
        <taxon>Streptophyta</taxon>
        <taxon>Embryophyta</taxon>
        <taxon>Tracheophyta</taxon>
        <taxon>Spermatophyta</taxon>
        <taxon>Magnoliopsida</taxon>
        <taxon>eudicotyledons</taxon>
        <taxon>Gunneridae</taxon>
        <taxon>Pentapetalae</taxon>
        <taxon>asterids</taxon>
        <taxon>lamiids</taxon>
        <taxon>Lamiales</taxon>
        <taxon>Orobanchaceae</taxon>
        <taxon>Pedicularideae</taxon>
        <taxon>Castillejinae</taxon>
        <taxon>Castilleja</taxon>
    </lineage>
</organism>
<dbReference type="Pfam" id="PF07047">
    <property type="entry name" value="OPA3"/>
    <property type="match status" value="1"/>
</dbReference>
<sequence length="163" mass="18631">MLAVLHTVGSIVKTPLKATTKILVTRFAVKAGKQPMLRTITIKCGQIGHIFTTNKKRFMNGYSLDCNVRPLSDKEVVRKAADLSAKLFLFKVGLLVLYYKKTMHEKDLKQKREEFESLKKQVEKLIGDVKSLKGLKGDIEVLRGETEMKLRLLRSDMEVLIRR</sequence>
<name>A0ABD3C180_9LAMI</name>
<protein>
    <submittedName>
        <fullName evidence="4">Uncharacterized protein</fullName>
    </submittedName>
</protein>
<dbReference type="AlphaFoldDB" id="A0ABD3C180"/>
<comment type="similarity">
    <text evidence="1">Belongs to the OPA3 family.</text>
</comment>
<dbReference type="InterPro" id="IPR010754">
    <property type="entry name" value="OPA3-like"/>
</dbReference>
<evidence type="ECO:0000313" key="5">
    <source>
        <dbReference type="Proteomes" id="UP001632038"/>
    </source>
</evidence>
<proteinExistence type="inferred from homology"/>